<keyword evidence="2 4" id="KW-0378">Hydrolase</keyword>
<dbReference type="Gene3D" id="3.30.980.20">
    <property type="entry name" value="Putative mannosyl-3-phosphoglycerate phosphatase, domain 2"/>
    <property type="match status" value="1"/>
</dbReference>
<evidence type="ECO:0000256" key="3">
    <source>
        <dbReference type="ARBA" id="ARBA00022842"/>
    </source>
</evidence>
<name>A0A928VNR1_9CYAN</name>
<keyword evidence="1" id="KW-0479">Metal-binding</keyword>
<dbReference type="GO" id="GO:0000287">
    <property type="term" value="F:magnesium ion binding"/>
    <property type="evidence" value="ECO:0007669"/>
    <property type="project" value="TreeGrafter"/>
</dbReference>
<reference evidence="4" key="1">
    <citation type="submission" date="2020-10" db="EMBL/GenBank/DDBJ databases">
        <authorList>
            <person name="Castelo-Branco R."/>
            <person name="Eusebio N."/>
            <person name="Adriana R."/>
            <person name="Vieira A."/>
            <person name="Brugerolle De Fraissinette N."/>
            <person name="Rezende De Castro R."/>
            <person name="Schneider M.P."/>
            <person name="Vasconcelos V."/>
            <person name="Leao P.N."/>
        </authorList>
    </citation>
    <scope>NUCLEOTIDE SEQUENCE</scope>
    <source>
        <strain evidence="4">LEGE 11480</strain>
    </source>
</reference>
<accession>A0A928VNR1</accession>
<evidence type="ECO:0000256" key="1">
    <source>
        <dbReference type="ARBA" id="ARBA00022723"/>
    </source>
</evidence>
<dbReference type="NCBIfam" id="TIGR01484">
    <property type="entry name" value="HAD-SF-IIB"/>
    <property type="match status" value="1"/>
</dbReference>
<dbReference type="InterPro" id="IPR006379">
    <property type="entry name" value="HAD-SF_hydro_IIB"/>
</dbReference>
<dbReference type="InterPro" id="IPR006381">
    <property type="entry name" value="HAD-SF-IIB-MPGP"/>
</dbReference>
<dbReference type="SUPFAM" id="SSF56784">
    <property type="entry name" value="HAD-like"/>
    <property type="match status" value="1"/>
</dbReference>
<dbReference type="SFLD" id="SFLDG01140">
    <property type="entry name" value="C2.B:_Phosphomannomutase_and_P"/>
    <property type="match status" value="1"/>
</dbReference>
<gene>
    <name evidence="4" type="ORF">IQ266_10135</name>
</gene>
<proteinExistence type="predicted"/>
<dbReference type="InterPro" id="IPR036412">
    <property type="entry name" value="HAD-like_sf"/>
</dbReference>
<dbReference type="PANTHER" id="PTHR10000">
    <property type="entry name" value="PHOSPHOSERINE PHOSPHATASE"/>
    <property type="match status" value="1"/>
</dbReference>
<sequence>MLICFTDLDGTLLNHDDYRYDAAIPVIRQLQAAGVPVIPTTSKTRAEVMGLRSALGLNAPFIVENGSGIFLEPNDQRFRFTYYGEVDGFKTMQLGVSYAEARAGLKAIAQLIGEPLSGFNDMTLAELQASTNLSFKDLQLACNREFSEPFLRPQTALDQLETIARRKRFKILVGNRFCHLLGAGASKGEAVNLIKQAWCEANPDRVGDVLTLGLGDSPNDISMLDAVDIPIVVPGVNGAHPELRGRAGYQIAPAMGCQGWAAAVTKVMQEVGVPVKLAV</sequence>
<dbReference type="Pfam" id="PF08282">
    <property type="entry name" value="Hydrolase_3"/>
    <property type="match status" value="1"/>
</dbReference>
<dbReference type="NCBIfam" id="TIGR01486">
    <property type="entry name" value="HAD-SF-IIB-MPGP"/>
    <property type="match status" value="1"/>
</dbReference>
<dbReference type="PANTHER" id="PTHR10000:SF8">
    <property type="entry name" value="HAD SUPERFAMILY HYDROLASE-LIKE, TYPE 3"/>
    <property type="match status" value="1"/>
</dbReference>
<evidence type="ECO:0000256" key="2">
    <source>
        <dbReference type="ARBA" id="ARBA00022801"/>
    </source>
</evidence>
<dbReference type="RefSeq" id="WP_264324913.1">
    <property type="nucleotide sequence ID" value="NZ_JADEXQ010000028.1"/>
</dbReference>
<organism evidence="4 5">
    <name type="scientific">Romeriopsis navalis LEGE 11480</name>
    <dbReference type="NCBI Taxonomy" id="2777977"/>
    <lineage>
        <taxon>Bacteria</taxon>
        <taxon>Bacillati</taxon>
        <taxon>Cyanobacteriota</taxon>
        <taxon>Cyanophyceae</taxon>
        <taxon>Leptolyngbyales</taxon>
        <taxon>Leptolyngbyaceae</taxon>
        <taxon>Romeriopsis</taxon>
        <taxon>Romeriopsis navalis</taxon>
    </lineage>
</organism>
<protein>
    <submittedName>
        <fullName evidence="4">HAD-IIB family hydrolase</fullName>
    </submittedName>
</protein>
<dbReference type="GO" id="GO:0050531">
    <property type="term" value="F:mannosyl-3-phosphoglycerate phosphatase activity"/>
    <property type="evidence" value="ECO:0007669"/>
    <property type="project" value="InterPro"/>
</dbReference>
<dbReference type="SFLD" id="SFLDG01142">
    <property type="entry name" value="C2.B.2:_Mannosyl-3-phosphoglyc"/>
    <property type="match status" value="1"/>
</dbReference>
<keyword evidence="3" id="KW-0460">Magnesium</keyword>
<dbReference type="AlphaFoldDB" id="A0A928VNR1"/>
<dbReference type="GO" id="GO:0005829">
    <property type="term" value="C:cytosol"/>
    <property type="evidence" value="ECO:0007669"/>
    <property type="project" value="TreeGrafter"/>
</dbReference>
<evidence type="ECO:0000313" key="5">
    <source>
        <dbReference type="Proteomes" id="UP000625316"/>
    </source>
</evidence>
<dbReference type="GO" id="GO:0051479">
    <property type="term" value="P:mannosylglycerate biosynthetic process"/>
    <property type="evidence" value="ECO:0007669"/>
    <property type="project" value="InterPro"/>
</dbReference>
<dbReference type="SFLD" id="SFLDS00003">
    <property type="entry name" value="Haloacid_Dehalogenase"/>
    <property type="match status" value="1"/>
</dbReference>
<dbReference type="InterPro" id="IPR023214">
    <property type="entry name" value="HAD_sf"/>
</dbReference>
<dbReference type="EMBL" id="JADEXQ010000028">
    <property type="protein sequence ID" value="MBE9030086.1"/>
    <property type="molecule type" value="Genomic_DNA"/>
</dbReference>
<dbReference type="Proteomes" id="UP000625316">
    <property type="component" value="Unassembled WGS sequence"/>
</dbReference>
<keyword evidence="5" id="KW-1185">Reference proteome</keyword>
<comment type="caution">
    <text evidence="4">The sequence shown here is derived from an EMBL/GenBank/DDBJ whole genome shotgun (WGS) entry which is preliminary data.</text>
</comment>
<dbReference type="Gene3D" id="3.40.50.1000">
    <property type="entry name" value="HAD superfamily/HAD-like"/>
    <property type="match status" value="1"/>
</dbReference>
<evidence type="ECO:0000313" key="4">
    <source>
        <dbReference type="EMBL" id="MBE9030086.1"/>
    </source>
</evidence>